<reference evidence="2" key="1">
    <citation type="submission" date="2019-08" db="EMBL/GenBank/DDBJ databases">
        <authorList>
            <person name="Kucharzyk K."/>
            <person name="Murdoch R.W."/>
            <person name="Higgins S."/>
            <person name="Loffler F."/>
        </authorList>
    </citation>
    <scope>NUCLEOTIDE SEQUENCE</scope>
</reference>
<dbReference type="EMBL" id="VSSQ01033270">
    <property type="protein sequence ID" value="MPM84801.1"/>
    <property type="molecule type" value="Genomic_DNA"/>
</dbReference>
<proteinExistence type="predicted"/>
<accession>A0A645D6C2</accession>
<dbReference type="GO" id="GO:0006508">
    <property type="term" value="P:proteolysis"/>
    <property type="evidence" value="ECO:0007669"/>
    <property type="project" value="InterPro"/>
</dbReference>
<organism evidence="2">
    <name type="scientific">bioreactor metagenome</name>
    <dbReference type="NCBI Taxonomy" id="1076179"/>
    <lineage>
        <taxon>unclassified sequences</taxon>
        <taxon>metagenomes</taxon>
        <taxon>ecological metagenomes</taxon>
    </lineage>
</organism>
<evidence type="ECO:0000313" key="2">
    <source>
        <dbReference type="EMBL" id="MPM84801.1"/>
    </source>
</evidence>
<dbReference type="SUPFAM" id="SSF111283">
    <property type="entry name" value="Putative modulator of DNA gyrase, PmbA/TldD"/>
    <property type="match status" value="1"/>
</dbReference>
<protein>
    <recommendedName>
        <fullName evidence="1">Metalloprotease TldD/E C-terminal domain-containing protein</fullName>
    </recommendedName>
</protein>
<dbReference type="AlphaFoldDB" id="A0A645D6C2"/>
<evidence type="ECO:0000259" key="1">
    <source>
        <dbReference type="Pfam" id="PF19289"/>
    </source>
</evidence>
<feature type="domain" description="Metalloprotease TldD/E C-terminal" evidence="1">
    <location>
        <begin position="88"/>
        <end position="305"/>
    </location>
</feature>
<gene>
    <name evidence="2" type="ORF">SDC9_131877</name>
</gene>
<dbReference type="Pfam" id="PF19289">
    <property type="entry name" value="PmbA_TldD_3rd"/>
    <property type="match status" value="1"/>
</dbReference>
<dbReference type="InterPro" id="IPR036059">
    <property type="entry name" value="TldD/PmbA_sf"/>
</dbReference>
<dbReference type="InterPro" id="IPR045569">
    <property type="entry name" value="Metalloprtase-TldD/E_C"/>
</dbReference>
<comment type="caution">
    <text evidence="2">The sequence shown here is derived from an EMBL/GenBank/DDBJ whole genome shotgun (WGS) entry which is preliminary data.</text>
</comment>
<sequence length="321" mass="35075">MRNDLGQVVEDQKTIYAKSFDKLPAESVLISSVESFAERLTALVKAPNIHEYYLGPVLFEESASAKIFAENLISPSGIVAFRQPFQVMASVARAENVGEAKNVKPLEDRIGKKVIDNRLNVQNRTDLTEYEGMSLIGNYTLDAQGVAPVKEINLVENGILKSLLSSRVPTKKVKGSTGSLRYGVSPRSITKAVAPGTLIVSAPEGASSSELKSQLIKAAIEEGLDYAYIVRTFANETDQYLYKVSVKDGSETLVTGAEISPIQFIKLKRVLGVSKEEMAFNYLYKGSIPTSIIAPKSVLIEDIEIMNKPMNVQKESPLIAK</sequence>
<dbReference type="GO" id="GO:0008237">
    <property type="term" value="F:metallopeptidase activity"/>
    <property type="evidence" value="ECO:0007669"/>
    <property type="project" value="InterPro"/>
</dbReference>
<name>A0A645D6C2_9ZZZZ</name>